<evidence type="ECO:0000256" key="1">
    <source>
        <dbReference type="SAM" id="Phobius"/>
    </source>
</evidence>
<feature type="domain" description="PH" evidence="2">
    <location>
        <begin position="42"/>
        <end position="169"/>
    </location>
</feature>
<sequence>MNLPMPVAVGIWVVIGVLLLLLVLTGRRRIAARTSHLVPSPPAPPAEEGSLGALRLGPIEATYVSSTLSGDWLARVGAHELGDRSAAQVTVLDGGVVVDREGSAPLLVPTASLHDVGTAAGMAGKYVGRDGLVVLTWQVPADGETDAALLDTGLRTRYRADKPRLVEAVRSLLDPSTPSPKDTK</sequence>
<reference evidence="3 4" key="1">
    <citation type="submission" date="2020-05" db="EMBL/GenBank/DDBJ databases">
        <title>Genomic Encyclopedia of Type Strains, Phase III (KMG-III): the genomes of soil and plant-associated and newly described type strains.</title>
        <authorList>
            <person name="Whitman W."/>
        </authorList>
    </citation>
    <scope>NUCLEOTIDE SEQUENCE [LARGE SCALE GENOMIC DNA]</scope>
    <source>
        <strain evidence="3 4">KCTC 19046</strain>
    </source>
</reference>
<protein>
    <recommendedName>
        <fullName evidence="2">PH domain-containing protein</fullName>
    </recommendedName>
</protein>
<comment type="caution">
    <text evidence="3">The sequence shown here is derived from an EMBL/GenBank/DDBJ whole genome shotgun (WGS) entry which is preliminary data.</text>
</comment>
<name>A0ABX2A8R2_9MICO</name>
<keyword evidence="4" id="KW-1185">Reference proteome</keyword>
<evidence type="ECO:0000313" key="3">
    <source>
        <dbReference type="EMBL" id="NOV97993.1"/>
    </source>
</evidence>
<keyword evidence="1" id="KW-0472">Membrane</keyword>
<keyword evidence="1" id="KW-0812">Transmembrane</keyword>
<dbReference type="RefSeq" id="WP_246256616.1">
    <property type="nucleotide sequence ID" value="NZ_BAAAML010000005.1"/>
</dbReference>
<dbReference type="Pfam" id="PF25362">
    <property type="entry name" value="bPH_11"/>
    <property type="match status" value="1"/>
</dbReference>
<proteinExistence type="predicted"/>
<gene>
    <name evidence="3" type="ORF">HDG69_002578</name>
</gene>
<evidence type="ECO:0000259" key="2">
    <source>
        <dbReference type="Pfam" id="PF25362"/>
    </source>
</evidence>
<dbReference type="Proteomes" id="UP000757540">
    <property type="component" value="Unassembled WGS sequence"/>
</dbReference>
<organism evidence="3 4">
    <name type="scientific">Isoptericola halotolerans</name>
    <dbReference type="NCBI Taxonomy" id="300560"/>
    <lineage>
        <taxon>Bacteria</taxon>
        <taxon>Bacillati</taxon>
        <taxon>Actinomycetota</taxon>
        <taxon>Actinomycetes</taxon>
        <taxon>Micrococcales</taxon>
        <taxon>Promicromonosporaceae</taxon>
        <taxon>Isoptericola</taxon>
    </lineage>
</organism>
<accession>A0ABX2A8R2</accession>
<dbReference type="EMBL" id="JABEZU010000003">
    <property type="protein sequence ID" value="NOV97993.1"/>
    <property type="molecule type" value="Genomic_DNA"/>
</dbReference>
<feature type="transmembrane region" description="Helical" evidence="1">
    <location>
        <begin position="6"/>
        <end position="24"/>
    </location>
</feature>
<evidence type="ECO:0000313" key="4">
    <source>
        <dbReference type="Proteomes" id="UP000757540"/>
    </source>
</evidence>
<dbReference type="InterPro" id="IPR057446">
    <property type="entry name" value="PH_bac"/>
</dbReference>
<keyword evidence="1" id="KW-1133">Transmembrane helix</keyword>